<feature type="non-terminal residue" evidence="2">
    <location>
        <position position="1"/>
    </location>
</feature>
<dbReference type="PANTHER" id="PTHR30189">
    <property type="entry name" value="LPS-ASSEMBLY PROTEIN"/>
    <property type="match status" value="1"/>
</dbReference>
<evidence type="ECO:0000259" key="1">
    <source>
        <dbReference type="Pfam" id="PF04453"/>
    </source>
</evidence>
<feature type="non-terminal residue" evidence="2">
    <location>
        <position position="349"/>
    </location>
</feature>
<dbReference type="EMBL" id="JAUCGM010000977">
    <property type="protein sequence ID" value="MDM8563939.1"/>
    <property type="molecule type" value="Genomic_DNA"/>
</dbReference>
<keyword evidence="3" id="KW-1185">Reference proteome</keyword>
<feature type="domain" description="LptD C-terminal" evidence="1">
    <location>
        <begin position="135"/>
        <end position="349"/>
    </location>
</feature>
<accession>A0ABT7VWJ4</accession>
<proteinExistence type="predicted"/>
<reference evidence="2" key="1">
    <citation type="submission" date="2023-06" db="EMBL/GenBank/DDBJ databases">
        <title>Uncultivated large filamentous bacteria from sulfidic sediments reveal new species and different genomic features in energy metabolism and defense.</title>
        <authorList>
            <person name="Fonseca A."/>
        </authorList>
    </citation>
    <scope>NUCLEOTIDE SEQUENCE</scope>
    <source>
        <strain evidence="2">HSG4</strain>
    </source>
</reference>
<dbReference type="Pfam" id="PF04453">
    <property type="entry name" value="LptD"/>
    <property type="match status" value="1"/>
</dbReference>
<organism evidence="2 3">
    <name type="scientific">Candidatus Marithioploca araucensis</name>
    <dbReference type="NCBI Taxonomy" id="70273"/>
    <lineage>
        <taxon>Bacteria</taxon>
        <taxon>Pseudomonadati</taxon>
        <taxon>Pseudomonadota</taxon>
        <taxon>Gammaproteobacteria</taxon>
        <taxon>Thiotrichales</taxon>
        <taxon>Thiotrichaceae</taxon>
        <taxon>Candidatus Marithioploca</taxon>
    </lineage>
</organism>
<sequence length="349" mass="40495">EGATYTTCDPKKEIWRLSADKMTLNNAKSEGTARDVTIRILGLPVFYFPYISFPIGDERKSGFLLPNLGTSDETGVEFSIPYYLNLAPNYDATITPRYMSRRGLLLNTEFRYLTQQSSGNLEMEYIPYDQAFGSDRSSLSFRHNGSITKRWRTDINLNYVSDQRFFEELGTNITVASITHLERRGDLYYTGNGWLGIGRLQTFQTLDPIPAARPYNRLPQLSFQTFLPQWNRKLNTEVKAELVRFDRDIAVVDGPIGNRMDFQPSLNFPWRTPGTFVVPKLSLRYTRYDLENVATDKKTTPDRLLFTFSTDSGLFFERELNVWNNDLIQTLEPRLFYRYTPYQDQTDIP</sequence>
<evidence type="ECO:0000313" key="3">
    <source>
        <dbReference type="Proteomes" id="UP001171945"/>
    </source>
</evidence>
<dbReference type="Proteomes" id="UP001171945">
    <property type="component" value="Unassembled WGS sequence"/>
</dbReference>
<dbReference type="PANTHER" id="PTHR30189:SF1">
    <property type="entry name" value="LPS-ASSEMBLY PROTEIN LPTD"/>
    <property type="match status" value="1"/>
</dbReference>
<name>A0ABT7VWJ4_9GAMM</name>
<comment type="caution">
    <text evidence="2">The sequence shown here is derived from an EMBL/GenBank/DDBJ whole genome shotgun (WGS) entry which is preliminary data.</text>
</comment>
<protein>
    <submittedName>
        <fullName evidence="2">LPS assembly protein LptD</fullName>
    </submittedName>
</protein>
<evidence type="ECO:0000313" key="2">
    <source>
        <dbReference type="EMBL" id="MDM8563939.1"/>
    </source>
</evidence>
<gene>
    <name evidence="2" type="primary">lptD</name>
    <name evidence="2" type="ORF">QUF54_11355</name>
</gene>
<dbReference type="InterPro" id="IPR050218">
    <property type="entry name" value="LptD"/>
</dbReference>
<dbReference type="InterPro" id="IPR007543">
    <property type="entry name" value="LptD_C"/>
</dbReference>